<sequence length="587" mass="61150">MPHAFLDSLPRFVFFTGKGGVGKTSLACATATRLADDGRRVLLVSTDPASNVAQVLGQPIGSRPTAVATVPGLTAVEIDPEAAAAAYREAIIGPVRGLLPEAELAGITEQLSGSCTTEIASFNEFTDLLADDAATAGFDHIVFDTAPTGHTIRLLQLPGEWTSFLDEGKGDASCLGPMAGLDKTRSRYAAALARLGDPTLTRLVLVARAQRSTLEEAARTAEELAAVGITQQHLAINGILDTAVDGDLLAGAVVAREQEALATLPPTLAGLATSRIPLRAAGIVGVDAVRTLLTDAAPGPSDPADAPLADGVGGSLGELVDELAAHDHGLVMCMGKGGVGKTTTAAAIALALAARGKRVHLSTTDPAGHLDQTLDGGSDDNLTVSRIDPAAATQAYRDRVLATKGARLDEEGRAQLLEDLRSPCTEEVAVFGEFSHLVARARREFVVIDTAPTGHTLLLMDATGSYHREIVRGLGDDARVVTPLMRLQDPDLTRVLIVTLPDATPVQEAADLDADLRRAGITPWGWVVNQALTPTGTRHPLLAARAATETPHIEAADSLARRLAMIPLLVEEPTGAQALLRLASSPR</sequence>
<evidence type="ECO:0000313" key="3">
    <source>
        <dbReference type="EMBL" id="QNP55542.1"/>
    </source>
</evidence>
<feature type="domain" description="AAA+ ATPase" evidence="2">
    <location>
        <begin position="9"/>
        <end position="240"/>
    </location>
</feature>
<dbReference type="NCBIfam" id="TIGR00345">
    <property type="entry name" value="GET3_arsA_TRC40"/>
    <property type="match status" value="1"/>
</dbReference>
<dbReference type="InterPro" id="IPR027541">
    <property type="entry name" value="Ars_ATPase"/>
</dbReference>
<proteinExistence type="inferred from homology"/>
<dbReference type="InterPro" id="IPR016300">
    <property type="entry name" value="ATPase_ArsA/GET3"/>
</dbReference>
<dbReference type="RefSeq" id="WP_187720672.1">
    <property type="nucleotide sequence ID" value="NZ_BAABBL010000020.1"/>
</dbReference>
<dbReference type="CDD" id="cd02035">
    <property type="entry name" value="ArsA"/>
    <property type="match status" value="2"/>
</dbReference>
<dbReference type="KEGG" id="tdf:H9L22_15375"/>
<keyword evidence="4" id="KW-1185">Reference proteome</keyword>
<evidence type="ECO:0000259" key="2">
    <source>
        <dbReference type="SMART" id="SM00382"/>
    </source>
</evidence>
<dbReference type="InterPro" id="IPR027417">
    <property type="entry name" value="P-loop_NTPase"/>
</dbReference>
<dbReference type="InterPro" id="IPR025723">
    <property type="entry name" value="ArsA/GET3_ATPase-like"/>
</dbReference>
<dbReference type="Gene3D" id="3.40.50.300">
    <property type="entry name" value="P-loop containing nucleotide triphosphate hydrolases"/>
    <property type="match status" value="2"/>
</dbReference>
<dbReference type="SUPFAM" id="SSF52540">
    <property type="entry name" value="P-loop containing nucleoside triphosphate hydrolases"/>
    <property type="match status" value="2"/>
</dbReference>
<dbReference type="PANTHER" id="PTHR10803">
    <property type="entry name" value="ARSENICAL PUMP-DRIVING ATPASE ARSENITE-TRANSLOCATING ATPASE"/>
    <property type="match status" value="1"/>
</dbReference>
<reference evidence="3 4" key="1">
    <citation type="submission" date="2020-08" db="EMBL/GenBank/DDBJ databases">
        <title>Genome sequence of Tessaracoccus defluvii JCM 17540T.</title>
        <authorList>
            <person name="Hyun D.-W."/>
            <person name="Bae J.-W."/>
        </authorList>
    </citation>
    <scope>NUCLEOTIDE SEQUENCE [LARGE SCALE GENOMIC DNA]</scope>
    <source>
        <strain evidence="3 4">JCM 17540</strain>
    </source>
</reference>
<dbReference type="Proteomes" id="UP000516117">
    <property type="component" value="Chromosome"/>
</dbReference>
<protein>
    <submittedName>
        <fullName evidence="3">Arsenical pump-driving ATPase</fullName>
    </submittedName>
</protein>
<dbReference type="PANTHER" id="PTHR10803:SF3">
    <property type="entry name" value="ATPASE GET3"/>
    <property type="match status" value="1"/>
</dbReference>
<comment type="similarity">
    <text evidence="1">Belongs to the arsA ATPase family.</text>
</comment>
<feature type="domain" description="AAA+ ATPase" evidence="2">
    <location>
        <begin position="327"/>
        <end position="520"/>
    </location>
</feature>
<organism evidence="3 4">
    <name type="scientific">Tessaracoccus defluvii</name>
    <dbReference type="NCBI Taxonomy" id="1285901"/>
    <lineage>
        <taxon>Bacteria</taxon>
        <taxon>Bacillati</taxon>
        <taxon>Actinomycetota</taxon>
        <taxon>Actinomycetes</taxon>
        <taxon>Propionibacteriales</taxon>
        <taxon>Propionibacteriaceae</taxon>
        <taxon>Tessaracoccus</taxon>
    </lineage>
</organism>
<dbReference type="Pfam" id="PF02374">
    <property type="entry name" value="ArsA_ATPase"/>
    <property type="match status" value="2"/>
</dbReference>
<gene>
    <name evidence="3" type="primary">arsA</name>
    <name evidence="3" type="ORF">H9L22_15375</name>
</gene>
<dbReference type="SMART" id="SM00382">
    <property type="entry name" value="AAA"/>
    <property type="match status" value="2"/>
</dbReference>
<dbReference type="EMBL" id="CP060789">
    <property type="protein sequence ID" value="QNP55542.1"/>
    <property type="molecule type" value="Genomic_DNA"/>
</dbReference>
<dbReference type="GO" id="GO:0016887">
    <property type="term" value="F:ATP hydrolysis activity"/>
    <property type="evidence" value="ECO:0007669"/>
    <property type="project" value="InterPro"/>
</dbReference>
<dbReference type="GO" id="GO:0015446">
    <property type="term" value="F:ATPase-coupled arsenite transmembrane transporter activity"/>
    <property type="evidence" value="ECO:0007669"/>
    <property type="project" value="InterPro"/>
</dbReference>
<dbReference type="PIRSF" id="PIRSF001327">
    <property type="entry name" value="Arsenical_pump-driving_ATPase"/>
    <property type="match status" value="1"/>
</dbReference>
<evidence type="ECO:0000313" key="4">
    <source>
        <dbReference type="Proteomes" id="UP000516117"/>
    </source>
</evidence>
<dbReference type="GO" id="GO:0005524">
    <property type="term" value="F:ATP binding"/>
    <property type="evidence" value="ECO:0007669"/>
    <property type="project" value="InterPro"/>
</dbReference>
<dbReference type="AlphaFoldDB" id="A0A7H0H4S6"/>
<accession>A0A7H0H4S6</accession>
<dbReference type="InterPro" id="IPR003593">
    <property type="entry name" value="AAA+_ATPase"/>
</dbReference>
<evidence type="ECO:0000256" key="1">
    <source>
        <dbReference type="ARBA" id="ARBA00011040"/>
    </source>
</evidence>
<name>A0A7H0H4S6_9ACTN</name>
<dbReference type="NCBIfam" id="TIGR04291">
    <property type="entry name" value="arsen_driv_ArsA"/>
    <property type="match status" value="1"/>
</dbReference>